<accession>A0AAX4JB51</accession>
<dbReference type="AlphaFoldDB" id="A0AAX4JB51"/>
<evidence type="ECO:0000313" key="3">
    <source>
        <dbReference type="Proteomes" id="UP001334084"/>
    </source>
</evidence>
<feature type="region of interest" description="Disordered" evidence="1">
    <location>
        <begin position="87"/>
        <end position="108"/>
    </location>
</feature>
<keyword evidence="3" id="KW-1185">Reference proteome</keyword>
<sequence>MTSKKNKNLTKKNTELLHEINKINELHTDIVKENIKKDYQTGRVFNKILEDLDVQIRDISSLLENTKNIKDKFIKESNIKYISSPLKEKDTNVPSKRKPIRYLKKKNK</sequence>
<evidence type="ECO:0000256" key="1">
    <source>
        <dbReference type="SAM" id="MobiDB-lite"/>
    </source>
</evidence>
<dbReference type="RefSeq" id="XP_065329331.1">
    <property type="nucleotide sequence ID" value="XM_065473259.1"/>
</dbReference>
<protein>
    <submittedName>
        <fullName evidence="2">Uncharacterized protein</fullName>
    </submittedName>
</protein>
<dbReference type="GeneID" id="90541005"/>
<proteinExistence type="predicted"/>
<reference evidence="2" key="1">
    <citation type="journal article" date="2024" name="BMC Genomics">
        <title>Functional annotation of a divergent genome using sequence and structure-based similarity.</title>
        <authorList>
            <person name="Svedberg D."/>
            <person name="Winiger R.R."/>
            <person name="Berg A."/>
            <person name="Sharma H."/>
            <person name="Tellgren-Roth C."/>
            <person name="Debrunner-Vossbrinck B.A."/>
            <person name="Vossbrinck C.R."/>
            <person name="Barandun J."/>
        </authorList>
    </citation>
    <scope>NUCLEOTIDE SEQUENCE</scope>
    <source>
        <strain evidence="2">Illinois isolate</strain>
    </source>
</reference>
<dbReference type="KEGG" id="vnx:VNE69_04015"/>
<dbReference type="Proteomes" id="UP001334084">
    <property type="component" value="Chromosome 4"/>
</dbReference>
<dbReference type="EMBL" id="CP142729">
    <property type="protein sequence ID" value="WUR03186.1"/>
    <property type="molecule type" value="Genomic_DNA"/>
</dbReference>
<name>A0AAX4JB51_9MICR</name>
<evidence type="ECO:0000313" key="2">
    <source>
        <dbReference type="EMBL" id="WUR03186.1"/>
    </source>
</evidence>
<organism evidence="2 3">
    <name type="scientific">Vairimorpha necatrix</name>
    <dbReference type="NCBI Taxonomy" id="6039"/>
    <lineage>
        <taxon>Eukaryota</taxon>
        <taxon>Fungi</taxon>
        <taxon>Fungi incertae sedis</taxon>
        <taxon>Microsporidia</taxon>
        <taxon>Nosematidae</taxon>
        <taxon>Vairimorpha</taxon>
    </lineage>
</organism>
<gene>
    <name evidence="2" type="ORF">VNE69_04015</name>
</gene>
<feature type="compositionally biased region" description="Basic residues" evidence="1">
    <location>
        <begin position="95"/>
        <end position="108"/>
    </location>
</feature>